<dbReference type="AlphaFoldDB" id="A0A6B0GSY9"/>
<organism evidence="1 2">
    <name type="scientific">Halomarina oriensis</name>
    <dbReference type="NCBI Taxonomy" id="671145"/>
    <lineage>
        <taxon>Archaea</taxon>
        <taxon>Methanobacteriati</taxon>
        <taxon>Methanobacteriota</taxon>
        <taxon>Stenosarchaea group</taxon>
        <taxon>Halobacteria</taxon>
        <taxon>Halobacteriales</taxon>
        <taxon>Natronomonadaceae</taxon>
        <taxon>Halomarina</taxon>
    </lineage>
</organism>
<comment type="caution">
    <text evidence="1">The sequence shown here is derived from an EMBL/GenBank/DDBJ whole genome shotgun (WGS) entry which is preliminary data.</text>
</comment>
<evidence type="ECO:0000313" key="1">
    <source>
        <dbReference type="EMBL" id="MWG36467.1"/>
    </source>
</evidence>
<dbReference type="EMBL" id="WSZK01000036">
    <property type="protein sequence ID" value="MWG36467.1"/>
    <property type="molecule type" value="Genomic_DNA"/>
</dbReference>
<gene>
    <name evidence="1" type="ORF">GQS65_18585</name>
</gene>
<dbReference type="Proteomes" id="UP000451471">
    <property type="component" value="Unassembled WGS sequence"/>
</dbReference>
<evidence type="ECO:0000313" key="2">
    <source>
        <dbReference type="Proteomes" id="UP000451471"/>
    </source>
</evidence>
<accession>A0A6B0GSY9</accession>
<keyword evidence="2" id="KW-1185">Reference proteome</keyword>
<name>A0A6B0GSY9_9EURY</name>
<protein>
    <submittedName>
        <fullName evidence="1">Uncharacterized protein</fullName>
    </submittedName>
</protein>
<dbReference type="RefSeq" id="WP_158206123.1">
    <property type="nucleotide sequence ID" value="NZ_WSZK01000036.1"/>
</dbReference>
<reference evidence="1 2" key="1">
    <citation type="submission" date="2019-12" db="EMBL/GenBank/DDBJ databases">
        <title>Halocatena pleomorpha gen. nov. sp. nov., an extremely halophilic archaeon of family Halobacteriaceae isolated from saltpan soil.</title>
        <authorList>
            <person name="Pal Y."/>
            <person name="Verma A."/>
            <person name="Krishnamurthi S."/>
            <person name="Kumar P."/>
        </authorList>
    </citation>
    <scope>NUCLEOTIDE SEQUENCE [LARGE SCALE GENOMIC DNA]</scope>
    <source>
        <strain evidence="1 2">JCM 16495</strain>
    </source>
</reference>
<proteinExistence type="predicted"/>
<sequence>MTLAFYRPGYSPLGERDVDIYAIGVTTLRTPRRAVKEGGSVAALLPFPDTYARIVDGIGHANRP</sequence>